<evidence type="ECO:0000313" key="1">
    <source>
        <dbReference type="EMBL" id="MBB6354944.1"/>
    </source>
</evidence>
<dbReference type="Proteomes" id="UP000536262">
    <property type="component" value="Unassembled WGS sequence"/>
</dbReference>
<dbReference type="RefSeq" id="WP_184699683.1">
    <property type="nucleotide sequence ID" value="NZ_BAABEG010000001.1"/>
</dbReference>
<reference evidence="1 2" key="1">
    <citation type="submission" date="2020-08" db="EMBL/GenBank/DDBJ databases">
        <title>Genomic Encyclopedia of Type Strains, Phase IV (KMG-IV): sequencing the most valuable type-strain genomes for metagenomic binning, comparative biology and taxonomic classification.</title>
        <authorList>
            <person name="Goeker M."/>
        </authorList>
    </citation>
    <scope>NUCLEOTIDE SEQUENCE [LARGE SCALE GENOMIC DNA]</scope>
    <source>
        <strain evidence="1 2">DSM 7051</strain>
    </source>
</reference>
<dbReference type="AlphaFoldDB" id="A0A7X0KLF2"/>
<keyword evidence="2" id="KW-1185">Reference proteome</keyword>
<comment type="caution">
    <text evidence="1">The sequence shown here is derived from an EMBL/GenBank/DDBJ whole genome shotgun (WGS) entry which is preliminary data.</text>
</comment>
<dbReference type="EMBL" id="JACHOU010000005">
    <property type="protein sequence ID" value="MBB6354944.1"/>
    <property type="molecule type" value="Genomic_DNA"/>
</dbReference>
<accession>A0A7X0KLF2</accession>
<evidence type="ECO:0000313" key="2">
    <source>
        <dbReference type="Proteomes" id="UP000536262"/>
    </source>
</evidence>
<gene>
    <name evidence="1" type="ORF">GGR00_002740</name>
</gene>
<sequence>MAGLSDGRSQNTEKSIAMDETAATFCTAVSLGQPGASASQPPADLA</sequence>
<organism evidence="1 2">
    <name type="scientific">Aminobacter aganoensis</name>
    <dbReference type="NCBI Taxonomy" id="83264"/>
    <lineage>
        <taxon>Bacteria</taxon>
        <taxon>Pseudomonadati</taxon>
        <taxon>Pseudomonadota</taxon>
        <taxon>Alphaproteobacteria</taxon>
        <taxon>Hyphomicrobiales</taxon>
        <taxon>Phyllobacteriaceae</taxon>
        <taxon>Aminobacter</taxon>
    </lineage>
</organism>
<name>A0A7X0KLF2_9HYPH</name>
<proteinExistence type="predicted"/>
<protein>
    <submittedName>
        <fullName evidence="1">Uncharacterized protein</fullName>
    </submittedName>
</protein>